<keyword evidence="3" id="KW-1003">Cell membrane</keyword>
<name>A0A6A7RTG2_9PROT</name>
<gene>
    <name evidence="8" type="ORF">CRU78_09200</name>
</gene>
<dbReference type="Proteomes" id="UP000342300">
    <property type="component" value="Unassembled WGS sequence"/>
</dbReference>
<keyword evidence="5 7" id="KW-1133">Transmembrane helix</keyword>
<evidence type="ECO:0000256" key="3">
    <source>
        <dbReference type="ARBA" id="ARBA00022475"/>
    </source>
</evidence>
<keyword evidence="4 7" id="KW-0812">Transmembrane</keyword>
<sequence length="187" mass="20348">MNPSDRRPATRSAPSDDDDGGIRLFYSLSALLGLCAFWLLLSGIYTPFLIVAGAASALAVLLLAHRMDRFDHQGRPAHISWWALFWYWAWLGKEIIVAAWDVSRRIVDPRLPITPTLVRFKPLQSTELGLVIHANSITLTPGTITVEVSTGEILVHALSASGAAALAGSEMDRRVAALEGSTFEEPA</sequence>
<evidence type="ECO:0000313" key="8">
    <source>
        <dbReference type="EMBL" id="MQM30688.1"/>
    </source>
</evidence>
<dbReference type="GO" id="GO:0005886">
    <property type="term" value="C:plasma membrane"/>
    <property type="evidence" value="ECO:0007669"/>
    <property type="project" value="UniProtKB-SubCell"/>
</dbReference>
<dbReference type="InterPro" id="IPR002758">
    <property type="entry name" value="Cation_antiport_E"/>
</dbReference>
<dbReference type="GO" id="GO:0008324">
    <property type="term" value="F:monoatomic cation transmembrane transporter activity"/>
    <property type="evidence" value="ECO:0007669"/>
    <property type="project" value="InterPro"/>
</dbReference>
<dbReference type="AlphaFoldDB" id="A0A6A7RTG2"/>
<comment type="similarity">
    <text evidence="2">Belongs to the CPA3 antiporters (TC 2.A.63) subunit E family.</text>
</comment>
<protein>
    <recommendedName>
        <fullName evidence="10">Cation transporter</fullName>
    </recommendedName>
</protein>
<evidence type="ECO:0000313" key="9">
    <source>
        <dbReference type="Proteomes" id="UP000342300"/>
    </source>
</evidence>
<accession>A0A6A7RTG2</accession>
<evidence type="ECO:0000256" key="6">
    <source>
        <dbReference type="ARBA" id="ARBA00023136"/>
    </source>
</evidence>
<evidence type="ECO:0000256" key="5">
    <source>
        <dbReference type="ARBA" id="ARBA00022989"/>
    </source>
</evidence>
<dbReference type="PANTHER" id="PTHR34584:SF1">
    <property type="entry name" value="NA(+)_H(+) ANTIPORTER SUBUNIT E1"/>
    <property type="match status" value="1"/>
</dbReference>
<evidence type="ECO:0000256" key="4">
    <source>
        <dbReference type="ARBA" id="ARBA00022692"/>
    </source>
</evidence>
<comment type="caution">
    <text evidence="8">The sequence shown here is derived from an EMBL/GenBank/DDBJ whole genome shotgun (WGS) entry which is preliminary data.</text>
</comment>
<dbReference type="Pfam" id="PF01899">
    <property type="entry name" value="MNHE"/>
    <property type="match status" value="1"/>
</dbReference>
<evidence type="ECO:0008006" key="10">
    <source>
        <dbReference type="Google" id="ProtNLM"/>
    </source>
</evidence>
<keyword evidence="6 7" id="KW-0472">Membrane</keyword>
<feature type="transmembrane region" description="Helical" evidence="7">
    <location>
        <begin position="48"/>
        <end position="67"/>
    </location>
</feature>
<proteinExistence type="inferred from homology"/>
<evidence type="ECO:0000256" key="7">
    <source>
        <dbReference type="SAM" id="Phobius"/>
    </source>
</evidence>
<evidence type="ECO:0000256" key="1">
    <source>
        <dbReference type="ARBA" id="ARBA00004651"/>
    </source>
</evidence>
<comment type="subcellular location">
    <subcellularLocation>
        <location evidence="1">Cell membrane</location>
        <topology evidence="1">Multi-pass membrane protein</topology>
    </subcellularLocation>
</comment>
<organism evidence="8 9">
    <name type="scientific">Candidatus Accumulibacter phosphatis</name>
    <dbReference type="NCBI Taxonomy" id="327160"/>
    <lineage>
        <taxon>Bacteria</taxon>
        <taxon>Pseudomonadati</taxon>
        <taxon>Pseudomonadota</taxon>
        <taxon>Betaproteobacteria</taxon>
        <taxon>Candidatus Accumulibacter</taxon>
    </lineage>
</organism>
<evidence type="ECO:0000256" key="2">
    <source>
        <dbReference type="ARBA" id="ARBA00006228"/>
    </source>
</evidence>
<feature type="transmembrane region" description="Helical" evidence="7">
    <location>
        <begin position="20"/>
        <end position="41"/>
    </location>
</feature>
<dbReference type="EMBL" id="PDHS01000202">
    <property type="protein sequence ID" value="MQM30688.1"/>
    <property type="molecule type" value="Genomic_DNA"/>
</dbReference>
<reference evidence="8 9" key="1">
    <citation type="submission" date="2017-09" db="EMBL/GenBank/DDBJ databases">
        <title>Metagenomic Analysis Reveals Denitrifying Candidatus Accumulibacter and Flanking Population as a Source of N2O.</title>
        <authorList>
            <person name="Gao H."/>
            <person name="Mao Y."/>
            <person name="Zhao X."/>
            <person name="Liu W.-T."/>
            <person name="Zhang T."/>
            <person name="Wells G."/>
        </authorList>
    </citation>
    <scope>NUCLEOTIDE SEQUENCE [LARGE SCALE GENOMIC DNA]</scope>
    <source>
        <strain evidence="8">CANDO_2_IC</strain>
    </source>
</reference>
<dbReference type="PANTHER" id="PTHR34584">
    <property type="entry name" value="NA(+)/H(+) ANTIPORTER SUBUNIT E1"/>
    <property type="match status" value="1"/>
</dbReference>